<reference evidence="1" key="1">
    <citation type="submission" date="2021-01" db="EMBL/GenBank/DDBJ databases">
        <authorList>
            <consortium name="Genoscope - CEA"/>
            <person name="William W."/>
        </authorList>
    </citation>
    <scope>NUCLEOTIDE SEQUENCE</scope>
</reference>
<dbReference type="AlphaFoldDB" id="A0A816I4H7"/>
<dbReference type="Proteomes" id="UP001295469">
    <property type="component" value="Chromosome C03"/>
</dbReference>
<dbReference type="EMBL" id="HG994367">
    <property type="protein sequence ID" value="CAF1698367.1"/>
    <property type="molecule type" value="Genomic_DNA"/>
</dbReference>
<protein>
    <submittedName>
        <fullName evidence="1">(rape) hypothetical protein</fullName>
    </submittedName>
</protein>
<name>A0A816I4H7_BRANA</name>
<proteinExistence type="predicted"/>
<gene>
    <name evidence="1" type="ORF">DARMORV10_C03P13420.1</name>
</gene>
<accession>A0A816I4H7</accession>
<sequence length="160" mass="17694">MLLSISNPLGTWFGITTSSFLFVPGLKENVLSFDQLTARGYTARMEPPKKCTFDDRTGAVFGEHVWDERGPALRLNVVEVCCFNPLIRWSLSADTFSAGLAFTSGYMFSCLLSPLITTTRTAALSANPTLSSPRWFLSMEEACLPLLHPLTPRNKTQSPQ</sequence>
<organism evidence="1">
    <name type="scientific">Brassica napus</name>
    <name type="common">Rape</name>
    <dbReference type="NCBI Taxonomy" id="3708"/>
    <lineage>
        <taxon>Eukaryota</taxon>
        <taxon>Viridiplantae</taxon>
        <taxon>Streptophyta</taxon>
        <taxon>Embryophyta</taxon>
        <taxon>Tracheophyta</taxon>
        <taxon>Spermatophyta</taxon>
        <taxon>Magnoliopsida</taxon>
        <taxon>eudicotyledons</taxon>
        <taxon>Gunneridae</taxon>
        <taxon>Pentapetalae</taxon>
        <taxon>rosids</taxon>
        <taxon>malvids</taxon>
        <taxon>Brassicales</taxon>
        <taxon>Brassicaceae</taxon>
        <taxon>Brassiceae</taxon>
        <taxon>Brassica</taxon>
    </lineage>
</organism>
<evidence type="ECO:0000313" key="1">
    <source>
        <dbReference type="EMBL" id="CAF1698367.1"/>
    </source>
</evidence>